<dbReference type="AlphaFoldDB" id="A0A9E6NK60"/>
<gene>
    <name evidence="1" type="ORF">HU754_017330</name>
</gene>
<dbReference type="RefSeq" id="WP_186624262.1">
    <property type="nucleotide sequence ID" value="NZ_CP077090.1"/>
</dbReference>
<dbReference type="KEGG" id="pze:HU754_017330"/>
<reference evidence="1" key="1">
    <citation type="journal article" date="2020" name="Microorganisms">
        <title>Reliable Identification of Environmental Pseudomonas Isolates Using the rpoD Gene.</title>
        <authorList>
            <consortium name="The Broad Institute Genome Sequencing Platform"/>
            <person name="Girard L."/>
            <person name="Lood C."/>
            <person name="Rokni-Zadeh H."/>
            <person name="van Noort V."/>
            <person name="Lavigne R."/>
            <person name="De Mot R."/>
        </authorList>
    </citation>
    <scope>NUCLEOTIDE SEQUENCE</scope>
    <source>
        <strain evidence="1">OE 48.2</strain>
    </source>
</reference>
<protein>
    <submittedName>
        <fullName evidence="1">Uncharacterized protein</fullName>
    </submittedName>
</protein>
<proteinExistence type="predicted"/>
<reference evidence="1" key="2">
    <citation type="journal article" date="2021" name="Microorganisms">
        <title>The Ever-Expanding Pseudomonas Genus: Description of 43 New Species and Partition of the Pseudomonas putida Group.</title>
        <authorList>
            <person name="Girard L."/>
            <person name="Lood C."/>
            <person name="Hofte M."/>
            <person name="Vandamme P."/>
            <person name="Rokni-Zadeh H."/>
            <person name="van Noort V."/>
            <person name="Lavigne R."/>
            <person name="De Mot R."/>
        </authorList>
    </citation>
    <scope>NUCLEOTIDE SEQUENCE</scope>
    <source>
        <strain evidence="1">OE 48.2</strain>
    </source>
</reference>
<name>A0A9E6NK60_9PSED</name>
<accession>A0A9E6NK60</accession>
<evidence type="ECO:0000313" key="1">
    <source>
        <dbReference type="EMBL" id="QXI09603.1"/>
    </source>
</evidence>
<organism evidence="1 2">
    <name type="scientific">Pseudomonas zeae</name>
    <dbReference type="NCBI Taxonomy" id="2745510"/>
    <lineage>
        <taxon>Bacteria</taxon>
        <taxon>Pseudomonadati</taxon>
        <taxon>Pseudomonadota</taxon>
        <taxon>Gammaproteobacteria</taxon>
        <taxon>Pseudomonadales</taxon>
        <taxon>Pseudomonadaceae</taxon>
        <taxon>Pseudomonas</taxon>
    </lineage>
</organism>
<dbReference type="Proteomes" id="UP000627092">
    <property type="component" value="Chromosome"/>
</dbReference>
<dbReference type="EMBL" id="CP077090">
    <property type="protein sequence ID" value="QXI09603.1"/>
    <property type="molecule type" value="Genomic_DNA"/>
</dbReference>
<evidence type="ECO:0000313" key="2">
    <source>
        <dbReference type="Proteomes" id="UP000627092"/>
    </source>
</evidence>
<sequence length="130" mass="14527">MSIMMVFEFEGCPRVEQLIDVLRALGASVDADDSEFSGSFPESNAFFVYTQHATLEDIGTDQVDPLGWRIGARLVVHCPISTLAESANDLDELMAALVGAMNNRFLLSFQYESIYAVRDHDLVVYKKMIE</sequence>